<evidence type="ECO:0000256" key="1">
    <source>
        <dbReference type="ARBA" id="ARBA00004236"/>
    </source>
</evidence>
<evidence type="ECO:0000256" key="4">
    <source>
        <dbReference type="ARBA" id="ARBA00022989"/>
    </source>
</evidence>
<dbReference type="RefSeq" id="WP_132279728.1">
    <property type="nucleotide sequence ID" value="NZ_SMGQ01000011.1"/>
</dbReference>
<dbReference type="GO" id="GO:0036376">
    <property type="term" value="P:sodium ion export across plasma membrane"/>
    <property type="evidence" value="ECO:0007669"/>
    <property type="project" value="InterPro"/>
</dbReference>
<dbReference type="GO" id="GO:0015081">
    <property type="term" value="F:sodium ion transmembrane transporter activity"/>
    <property type="evidence" value="ECO:0007669"/>
    <property type="project" value="InterPro"/>
</dbReference>
<dbReference type="Pfam" id="PF04277">
    <property type="entry name" value="OAD_gamma"/>
    <property type="match status" value="1"/>
</dbReference>
<comment type="subcellular location">
    <subcellularLocation>
        <location evidence="1">Cell membrane</location>
    </subcellularLocation>
</comment>
<keyword evidence="5 6" id="KW-0472">Membrane</keyword>
<protein>
    <submittedName>
        <fullName evidence="7">Sodium pump decarboxylase gamma subunit</fullName>
    </submittedName>
</protein>
<sequence>MDTLINALGVTAVGMGIVFAMLIIISVIIANLRHVNNLFAKQPKKQEVVKETKVETPVVKEESVDDLELVAVITSAIAASLNTTSDQLQVKSIRRVKTKKTKWQYQ</sequence>
<keyword evidence="2" id="KW-1003">Cell membrane</keyword>
<evidence type="ECO:0000256" key="3">
    <source>
        <dbReference type="ARBA" id="ARBA00022692"/>
    </source>
</evidence>
<evidence type="ECO:0000256" key="5">
    <source>
        <dbReference type="ARBA" id="ARBA00023136"/>
    </source>
</evidence>
<evidence type="ECO:0000313" key="7">
    <source>
        <dbReference type="EMBL" id="TCK97988.1"/>
    </source>
</evidence>
<dbReference type="AlphaFoldDB" id="A0A4R1MXJ3"/>
<dbReference type="OrthoDB" id="1954652at2"/>
<proteinExistence type="predicted"/>
<organism evidence="7 8">
    <name type="scientific">Natranaerovirga hydrolytica</name>
    <dbReference type="NCBI Taxonomy" id="680378"/>
    <lineage>
        <taxon>Bacteria</taxon>
        <taxon>Bacillati</taxon>
        <taxon>Bacillota</taxon>
        <taxon>Clostridia</taxon>
        <taxon>Lachnospirales</taxon>
        <taxon>Natranaerovirgaceae</taxon>
        <taxon>Natranaerovirga</taxon>
    </lineage>
</organism>
<dbReference type="EMBL" id="SMGQ01000011">
    <property type="protein sequence ID" value="TCK97988.1"/>
    <property type="molecule type" value="Genomic_DNA"/>
</dbReference>
<evidence type="ECO:0000256" key="2">
    <source>
        <dbReference type="ARBA" id="ARBA00022475"/>
    </source>
</evidence>
<evidence type="ECO:0000256" key="6">
    <source>
        <dbReference type="SAM" id="Phobius"/>
    </source>
</evidence>
<reference evidence="7 8" key="1">
    <citation type="submission" date="2019-03" db="EMBL/GenBank/DDBJ databases">
        <title>Genomic Encyclopedia of Type Strains, Phase IV (KMG-IV): sequencing the most valuable type-strain genomes for metagenomic binning, comparative biology and taxonomic classification.</title>
        <authorList>
            <person name="Goeker M."/>
        </authorList>
    </citation>
    <scope>NUCLEOTIDE SEQUENCE [LARGE SCALE GENOMIC DNA]</scope>
    <source>
        <strain evidence="7 8">DSM 24176</strain>
    </source>
</reference>
<dbReference type="InterPro" id="IPR005899">
    <property type="entry name" value="Na_pump_deCOase"/>
</dbReference>
<keyword evidence="8" id="KW-1185">Reference proteome</keyword>
<feature type="transmembrane region" description="Helical" evidence="6">
    <location>
        <begin position="12"/>
        <end position="32"/>
    </location>
</feature>
<dbReference type="Proteomes" id="UP000294545">
    <property type="component" value="Unassembled WGS sequence"/>
</dbReference>
<gene>
    <name evidence="7" type="ORF">EDC19_0394</name>
</gene>
<accession>A0A4R1MXJ3</accession>
<dbReference type="NCBIfam" id="TIGR01195">
    <property type="entry name" value="oadG_fam"/>
    <property type="match status" value="1"/>
</dbReference>
<evidence type="ECO:0000313" key="8">
    <source>
        <dbReference type="Proteomes" id="UP000294545"/>
    </source>
</evidence>
<keyword evidence="3 6" id="KW-0812">Transmembrane</keyword>
<name>A0A4R1MXJ3_9FIRM</name>
<comment type="caution">
    <text evidence="7">The sequence shown here is derived from an EMBL/GenBank/DDBJ whole genome shotgun (WGS) entry which is preliminary data.</text>
</comment>
<keyword evidence="4 6" id="KW-1133">Transmembrane helix</keyword>
<dbReference type="GO" id="GO:0005886">
    <property type="term" value="C:plasma membrane"/>
    <property type="evidence" value="ECO:0007669"/>
    <property type="project" value="UniProtKB-SubCell"/>
</dbReference>